<dbReference type="PANTHER" id="PTHR30273:SF2">
    <property type="entry name" value="PROTEIN FECR"/>
    <property type="match status" value="1"/>
</dbReference>
<evidence type="ECO:0000256" key="1">
    <source>
        <dbReference type="SAM" id="Phobius"/>
    </source>
</evidence>
<dbReference type="Gene3D" id="2.60.120.1440">
    <property type="match status" value="1"/>
</dbReference>
<sequence>MTKELILRFFKNQCNAEEATEVAAYLQQHPELLEEFLPDQAWNELENEVSLFPEDKKTEILNQLRLKLDFTVPKKRNLWWLSAAASLFLLLGIGYLMNKKPAEVQVPEVMLHNLVKMNYGKEAVSLAIEDGSVVLLKPGSELRYPEHFQGNDRSFYLKGEARFKVAKDPERPFNVHAGGTVTTALGTDFTITANSGESHTRIFLHEGRVVVRPEQPQKGKTKEVYLNAGEQLSVNRTTFDNQLAGSEKKTEPRIKVAGSTEITLETISFKNQSLENIFHSLDKELSTRIHFKAHEMSGRYFTGAFKRDSLTADRIIKEIALLNKLKIDKRDSTYYLSLQQNHH</sequence>
<organism evidence="4 5">
    <name type="scientific">Pedobacter caeni</name>
    <dbReference type="NCBI Taxonomy" id="288992"/>
    <lineage>
        <taxon>Bacteria</taxon>
        <taxon>Pseudomonadati</taxon>
        <taxon>Bacteroidota</taxon>
        <taxon>Sphingobacteriia</taxon>
        <taxon>Sphingobacteriales</taxon>
        <taxon>Sphingobacteriaceae</taxon>
        <taxon>Pedobacter</taxon>
    </lineage>
</organism>
<evidence type="ECO:0000313" key="5">
    <source>
        <dbReference type="Proteomes" id="UP000184287"/>
    </source>
</evidence>
<feature type="domain" description="FecR protein" evidence="2">
    <location>
        <begin position="121"/>
        <end position="209"/>
    </location>
</feature>
<dbReference type="Pfam" id="PF16344">
    <property type="entry name" value="FecR_C"/>
    <property type="match status" value="1"/>
</dbReference>
<dbReference type="InterPro" id="IPR006860">
    <property type="entry name" value="FecR"/>
</dbReference>
<keyword evidence="1" id="KW-1133">Transmembrane helix</keyword>
<evidence type="ECO:0000259" key="3">
    <source>
        <dbReference type="Pfam" id="PF16344"/>
    </source>
</evidence>
<feature type="domain" description="Protein FecR C-terminal" evidence="3">
    <location>
        <begin position="267"/>
        <end position="334"/>
    </location>
</feature>
<protein>
    <submittedName>
        <fullName evidence="4">FecR family protein</fullName>
    </submittedName>
</protein>
<dbReference type="PIRSF" id="PIRSF018266">
    <property type="entry name" value="FecR"/>
    <property type="match status" value="1"/>
</dbReference>
<dbReference type="InterPro" id="IPR032508">
    <property type="entry name" value="FecR_C"/>
</dbReference>
<keyword evidence="5" id="KW-1185">Reference proteome</keyword>
<keyword evidence="1" id="KW-0472">Membrane</keyword>
<reference evidence="5" key="1">
    <citation type="submission" date="2016-11" db="EMBL/GenBank/DDBJ databases">
        <authorList>
            <person name="Varghese N."/>
            <person name="Submissions S."/>
        </authorList>
    </citation>
    <scope>NUCLEOTIDE SEQUENCE [LARGE SCALE GENOMIC DNA]</scope>
    <source>
        <strain evidence="5">DSM 16990</strain>
    </source>
</reference>
<feature type="transmembrane region" description="Helical" evidence="1">
    <location>
        <begin position="78"/>
        <end position="97"/>
    </location>
</feature>
<keyword evidence="1" id="KW-0812">Transmembrane</keyword>
<dbReference type="EMBL" id="FQUQ01000005">
    <property type="protein sequence ID" value="SHG44502.1"/>
    <property type="molecule type" value="Genomic_DNA"/>
</dbReference>
<dbReference type="STRING" id="288992.SAMN04488522_105524"/>
<dbReference type="PANTHER" id="PTHR30273">
    <property type="entry name" value="PERIPLASMIC SIGNAL SENSOR AND SIGMA FACTOR ACTIVATOR FECR-RELATED"/>
    <property type="match status" value="1"/>
</dbReference>
<evidence type="ECO:0000259" key="2">
    <source>
        <dbReference type="Pfam" id="PF04773"/>
    </source>
</evidence>
<proteinExistence type="predicted"/>
<dbReference type="Proteomes" id="UP000184287">
    <property type="component" value="Unassembled WGS sequence"/>
</dbReference>
<dbReference type="Pfam" id="PF04773">
    <property type="entry name" value="FecR"/>
    <property type="match status" value="1"/>
</dbReference>
<accession>A0A1M5JV59</accession>
<dbReference type="GO" id="GO:0016989">
    <property type="term" value="F:sigma factor antagonist activity"/>
    <property type="evidence" value="ECO:0007669"/>
    <property type="project" value="TreeGrafter"/>
</dbReference>
<dbReference type="AlphaFoldDB" id="A0A1M5JV59"/>
<evidence type="ECO:0000313" key="4">
    <source>
        <dbReference type="EMBL" id="SHG44502.1"/>
    </source>
</evidence>
<dbReference type="InterPro" id="IPR012373">
    <property type="entry name" value="Ferrdict_sens_TM"/>
</dbReference>
<name>A0A1M5JV59_9SPHI</name>
<dbReference type="Gene3D" id="3.55.50.30">
    <property type="match status" value="1"/>
</dbReference>
<gene>
    <name evidence="4" type="ORF">SAMN04488522_105524</name>
</gene>